<evidence type="ECO:0000256" key="1">
    <source>
        <dbReference type="SAM" id="MobiDB-lite"/>
    </source>
</evidence>
<feature type="region of interest" description="Disordered" evidence="1">
    <location>
        <begin position="180"/>
        <end position="299"/>
    </location>
</feature>
<keyword evidence="3" id="KW-1185">Reference proteome</keyword>
<dbReference type="KEGG" id="strr:EKD16_17770"/>
<name>A0A4V0ZK07_9ACTN</name>
<dbReference type="AlphaFoldDB" id="A0A4V0ZK07"/>
<evidence type="ECO:0000313" key="3">
    <source>
        <dbReference type="Proteomes" id="UP000292235"/>
    </source>
</evidence>
<feature type="compositionally biased region" description="Pro residues" evidence="1">
    <location>
        <begin position="226"/>
        <end position="248"/>
    </location>
</feature>
<proteinExistence type="predicted"/>
<protein>
    <submittedName>
        <fullName evidence="2">Uncharacterized protein</fullName>
    </submittedName>
</protein>
<dbReference type="Proteomes" id="UP000292235">
    <property type="component" value="Chromosome"/>
</dbReference>
<gene>
    <name evidence="2" type="ORF">EKD16_17770</name>
</gene>
<evidence type="ECO:0000313" key="2">
    <source>
        <dbReference type="EMBL" id="QBI55322.1"/>
    </source>
</evidence>
<organism evidence="2 3">
    <name type="scientific">Streptomonospora litoralis</name>
    <dbReference type="NCBI Taxonomy" id="2498135"/>
    <lineage>
        <taxon>Bacteria</taxon>
        <taxon>Bacillati</taxon>
        <taxon>Actinomycetota</taxon>
        <taxon>Actinomycetes</taxon>
        <taxon>Streptosporangiales</taxon>
        <taxon>Nocardiopsidaceae</taxon>
        <taxon>Streptomonospora</taxon>
    </lineage>
</organism>
<feature type="compositionally biased region" description="Basic residues" evidence="1">
    <location>
        <begin position="95"/>
        <end position="111"/>
    </location>
</feature>
<accession>A0A4V0ZK07</accession>
<reference evidence="2 3" key="1">
    <citation type="submission" date="2019-02" db="EMBL/GenBank/DDBJ databases">
        <authorList>
            <person name="Khodamoradi S."/>
            <person name="Hahnke R.L."/>
            <person name="Kaempfer P."/>
            <person name="Schumann P."/>
            <person name="Rohde M."/>
            <person name="Steinert M."/>
            <person name="Luzhetskyy A."/>
            <person name="Wink J."/>
            <person name="Ruckert C."/>
        </authorList>
    </citation>
    <scope>NUCLEOTIDE SEQUENCE [LARGE SCALE GENOMIC DNA]</scope>
    <source>
        <strain evidence="2 3">M2</strain>
    </source>
</reference>
<feature type="compositionally biased region" description="Basic and acidic residues" evidence="1">
    <location>
        <begin position="182"/>
        <end position="191"/>
    </location>
</feature>
<dbReference type="EMBL" id="CP036455">
    <property type="protein sequence ID" value="QBI55322.1"/>
    <property type="molecule type" value="Genomic_DNA"/>
</dbReference>
<sequence length="299" mass="32885">MRWHGHRCRPAMPPLHRDSAIRNNVGCFVHQCPITLWVRGRAAAAVAHEARRMARKQPRSQLFVRLVAAALAEAARKTGIDPQKPTPSGGATPRGRARAQRATRRRPRPPIRRTPEPREHPRPRHTARPSSLRGPGHNTATPRRPTGAGMSGMPVHPAMIVNLWPRDVLSCDHKFTIVGPSRADRPAAAERRPRRNRHRRAPEPTTTGPAPLPPSPPLFSEDHPLPGRPTRPPSRPEPPRLGAPPPAGTRPVGRGTSPRRPRRCLPVGQPDARQRGRGCTADSRCAARPPIGAGLIQRF</sequence>
<feature type="region of interest" description="Disordered" evidence="1">
    <location>
        <begin position="76"/>
        <end position="153"/>
    </location>
</feature>